<protein>
    <submittedName>
        <fullName evidence="1">Uncharacterized protein</fullName>
    </submittedName>
</protein>
<evidence type="ECO:0000313" key="1">
    <source>
        <dbReference type="EMBL" id="QHS78705.1"/>
    </source>
</evidence>
<organism evidence="1">
    <name type="scientific">viral metagenome</name>
    <dbReference type="NCBI Taxonomy" id="1070528"/>
    <lineage>
        <taxon>unclassified sequences</taxon>
        <taxon>metagenomes</taxon>
        <taxon>organismal metagenomes</taxon>
    </lineage>
</organism>
<name>A0A6C0AH63_9ZZZZ</name>
<proteinExistence type="predicted"/>
<sequence>MDSIEKINVQNQLLDINYKLFNIFDEKNIGFVNLIDLIVFLKGQFHYVEESVKNITNNNNLLKDNSMININQFNDITINFLNNSAHLFWISFSNKENSNDYDKFCDFFGTPDYIKEKYGVDICFTYEKSESLIIKNYIETCESYINMLRNI</sequence>
<accession>A0A6C0AH63</accession>
<dbReference type="AlphaFoldDB" id="A0A6C0AH63"/>
<dbReference type="EMBL" id="MN740602">
    <property type="protein sequence ID" value="QHS78705.1"/>
    <property type="molecule type" value="Genomic_DNA"/>
</dbReference>
<reference evidence="1" key="1">
    <citation type="journal article" date="2020" name="Nature">
        <title>Giant virus diversity and host interactions through global metagenomics.</title>
        <authorList>
            <person name="Schulz F."/>
            <person name="Roux S."/>
            <person name="Paez-Espino D."/>
            <person name="Jungbluth S."/>
            <person name="Walsh D.A."/>
            <person name="Denef V.J."/>
            <person name="McMahon K.D."/>
            <person name="Konstantinidis K.T."/>
            <person name="Eloe-Fadrosh E.A."/>
            <person name="Kyrpides N.C."/>
            <person name="Woyke T."/>
        </authorList>
    </citation>
    <scope>NUCLEOTIDE SEQUENCE</scope>
    <source>
        <strain evidence="1">GVMAG-S-1024976-23</strain>
    </source>
</reference>